<name>A0A2H9TMV3_9FUNG</name>
<dbReference type="OrthoDB" id="191686at2759"/>
<feature type="domain" description="C2H2-type" evidence="10">
    <location>
        <begin position="299"/>
        <end position="328"/>
    </location>
</feature>
<dbReference type="PANTHER" id="PTHR23055">
    <property type="entry name" value="CALCIUM BINDING PROTEINS"/>
    <property type="match status" value="1"/>
</dbReference>
<evidence type="ECO:0000256" key="9">
    <source>
        <dbReference type="SAM" id="MobiDB-lite"/>
    </source>
</evidence>
<evidence type="ECO:0000256" key="6">
    <source>
        <dbReference type="ARBA" id="ARBA00023288"/>
    </source>
</evidence>
<keyword evidence="3" id="KW-0479">Metal-binding</keyword>
<evidence type="ECO:0000256" key="5">
    <source>
        <dbReference type="ARBA" id="ARBA00022837"/>
    </source>
</evidence>
<protein>
    <recommendedName>
        <fullName evidence="7">Calcium-binding protein NCS-1</fullName>
    </recommendedName>
</protein>
<evidence type="ECO:0000256" key="1">
    <source>
        <dbReference type="ARBA" id="ARBA00006049"/>
    </source>
</evidence>
<keyword evidence="4" id="KW-0677">Repeat</keyword>
<proteinExistence type="inferred from homology"/>
<keyword evidence="8" id="KW-0863">Zinc-finger</keyword>
<dbReference type="GO" id="GO:0005829">
    <property type="term" value="C:cytosol"/>
    <property type="evidence" value="ECO:0007669"/>
    <property type="project" value="TreeGrafter"/>
</dbReference>
<keyword evidence="2" id="KW-0519">Myristate</keyword>
<sequence length="364" mass="40757">MYENFFPFGDSTAFAGQLFRLYDVSGSGSIDFGEFLAGLSITTRGRMEEKIQWAFRLYDYDGDERVSRTDMLVIVDAIYRMMGTMVELPEDEDTPAKRVTKLFRVMGKDESEKLTLDEFREGVKNDPTIVQALLITDNPTTQRPSTAVSMDESKHGMEASSIASGNSSGNTTANTTPKLKLTFKLSEIRAASPAPSSDPPSEAPPKRAPKRKKTDAFATPYKKPKSKMASSTDELVKPTPTRLQFPEQVAFVQEMRQFRARKWRHEPCEVTLLGGRTMLLSGWSRERTTKPPKSMTPTFVCTFEGCHKIFDAKDKWRRHQNLHKKKLKKEAAAGLQLKLDIGAMKAKAAATENANVSTDHDAII</sequence>
<dbReference type="Pfam" id="PF13499">
    <property type="entry name" value="EF-hand_7"/>
    <property type="match status" value="1"/>
</dbReference>
<evidence type="ECO:0000259" key="11">
    <source>
        <dbReference type="PROSITE" id="PS50222"/>
    </source>
</evidence>
<dbReference type="FunFam" id="1.10.238.10:FF:000009">
    <property type="entry name" value="Visinin-like protein 1"/>
    <property type="match status" value="1"/>
</dbReference>
<evidence type="ECO:0000256" key="8">
    <source>
        <dbReference type="PROSITE-ProRule" id="PRU00042"/>
    </source>
</evidence>
<feature type="domain" description="EF-hand" evidence="11">
    <location>
        <begin position="46"/>
        <end position="81"/>
    </location>
</feature>
<reference evidence="12 13" key="1">
    <citation type="submission" date="2016-10" db="EMBL/GenBank/DDBJ databases">
        <title>The genome of Paramicrosporidium saccamoebae is the missing link in understanding Cryptomycota and Microsporidia evolution.</title>
        <authorList>
            <person name="Quandt C.A."/>
            <person name="Beaudet D."/>
            <person name="Corsaro D."/>
            <person name="Michel R."/>
            <person name="Corradi N."/>
            <person name="James T."/>
        </authorList>
    </citation>
    <scope>NUCLEOTIDE SEQUENCE [LARGE SCALE GENOMIC DNA]</scope>
    <source>
        <strain evidence="12 13">KSL3</strain>
    </source>
</reference>
<dbReference type="CDD" id="cd00051">
    <property type="entry name" value="EFh"/>
    <property type="match status" value="2"/>
</dbReference>
<dbReference type="EMBL" id="MTSL01000081">
    <property type="protein sequence ID" value="PJF19085.1"/>
    <property type="molecule type" value="Genomic_DNA"/>
</dbReference>
<keyword evidence="6" id="KW-0449">Lipoprotein</keyword>
<gene>
    <name evidence="12" type="ORF">PSACC_01109</name>
</gene>
<evidence type="ECO:0000313" key="12">
    <source>
        <dbReference type="EMBL" id="PJF19085.1"/>
    </source>
</evidence>
<feature type="compositionally biased region" description="Polar residues" evidence="9">
    <location>
        <begin position="138"/>
        <end position="148"/>
    </location>
</feature>
<evidence type="ECO:0000313" key="13">
    <source>
        <dbReference type="Proteomes" id="UP000240830"/>
    </source>
</evidence>
<dbReference type="STRING" id="1246581.A0A2H9TMV3"/>
<feature type="domain" description="EF-hand" evidence="11">
    <location>
        <begin position="10"/>
        <end position="45"/>
    </location>
</feature>
<evidence type="ECO:0000256" key="4">
    <source>
        <dbReference type="ARBA" id="ARBA00022737"/>
    </source>
</evidence>
<dbReference type="SMART" id="SM00054">
    <property type="entry name" value="EFh"/>
    <property type="match status" value="3"/>
</dbReference>
<comment type="caution">
    <text evidence="12">The sequence shown here is derived from an EMBL/GenBank/DDBJ whole genome shotgun (WGS) entry which is preliminary data.</text>
</comment>
<dbReference type="InterPro" id="IPR018247">
    <property type="entry name" value="EF_Hand_1_Ca_BS"/>
</dbReference>
<dbReference type="InterPro" id="IPR011992">
    <property type="entry name" value="EF-hand-dom_pair"/>
</dbReference>
<dbReference type="InterPro" id="IPR013087">
    <property type="entry name" value="Znf_C2H2_type"/>
</dbReference>
<dbReference type="PRINTS" id="PR00450">
    <property type="entry name" value="RECOVERIN"/>
</dbReference>
<feature type="region of interest" description="Disordered" evidence="9">
    <location>
        <begin position="189"/>
        <end position="237"/>
    </location>
</feature>
<dbReference type="GO" id="GO:0008270">
    <property type="term" value="F:zinc ion binding"/>
    <property type="evidence" value="ECO:0007669"/>
    <property type="project" value="UniProtKB-KW"/>
</dbReference>
<dbReference type="AlphaFoldDB" id="A0A2H9TMV3"/>
<dbReference type="InterPro" id="IPR028846">
    <property type="entry name" value="Recoverin"/>
</dbReference>
<dbReference type="PROSITE" id="PS50157">
    <property type="entry name" value="ZINC_FINGER_C2H2_2"/>
    <property type="match status" value="1"/>
</dbReference>
<dbReference type="PANTHER" id="PTHR23055:SF178">
    <property type="entry name" value="NEUROCALCIN HOMOLOG"/>
    <property type="match status" value="1"/>
</dbReference>
<dbReference type="SUPFAM" id="SSF47473">
    <property type="entry name" value="EF-hand"/>
    <property type="match status" value="1"/>
</dbReference>
<feature type="region of interest" description="Disordered" evidence="9">
    <location>
        <begin position="138"/>
        <end position="175"/>
    </location>
</feature>
<accession>A0A2H9TMV3</accession>
<feature type="compositionally biased region" description="Low complexity" evidence="9">
    <location>
        <begin position="159"/>
        <end position="175"/>
    </location>
</feature>
<feature type="domain" description="EF-hand" evidence="11">
    <location>
        <begin position="94"/>
        <end position="129"/>
    </location>
</feature>
<dbReference type="InterPro" id="IPR002048">
    <property type="entry name" value="EF_hand_dom"/>
</dbReference>
<dbReference type="GO" id="GO:0016020">
    <property type="term" value="C:membrane"/>
    <property type="evidence" value="ECO:0007669"/>
    <property type="project" value="TreeGrafter"/>
</dbReference>
<evidence type="ECO:0000256" key="3">
    <source>
        <dbReference type="ARBA" id="ARBA00022723"/>
    </source>
</evidence>
<keyword evidence="5" id="KW-0106">Calcium</keyword>
<dbReference type="PROSITE" id="PS00018">
    <property type="entry name" value="EF_HAND_1"/>
    <property type="match status" value="1"/>
</dbReference>
<keyword evidence="13" id="KW-1185">Reference proteome</keyword>
<dbReference type="Gene3D" id="1.10.238.10">
    <property type="entry name" value="EF-hand"/>
    <property type="match status" value="1"/>
</dbReference>
<organism evidence="12 13">
    <name type="scientific">Paramicrosporidium saccamoebae</name>
    <dbReference type="NCBI Taxonomy" id="1246581"/>
    <lineage>
        <taxon>Eukaryota</taxon>
        <taxon>Fungi</taxon>
        <taxon>Fungi incertae sedis</taxon>
        <taxon>Cryptomycota</taxon>
        <taxon>Cryptomycota incertae sedis</taxon>
        <taxon>Paramicrosporidium</taxon>
    </lineage>
</organism>
<dbReference type="PROSITE" id="PS50222">
    <property type="entry name" value="EF_HAND_2"/>
    <property type="match status" value="3"/>
</dbReference>
<dbReference type="Proteomes" id="UP000240830">
    <property type="component" value="Unassembled WGS sequence"/>
</dbReference>
<keyword evidence="8" id="KW-0862">Zinc</keyword>
<comment type="similarity">
    <text evidence="1">Belongs to the recoverin family.</text>
</comment>
<evidence type="ECO:0000256" key="7">
    <source>
        <dbReference type="ARBA" id="ARBA00071944"/>
    </source>
</evidence>
<evidence type="ECO:0000256" key="2">
    <source>
        <dbReference type="ARBA" id="ARBA00022707"/>
    </source>
</evidence>
<evidence type="ECO:0000259" key="10">
    <source>
        <dbReference type="PROSITE" id="PS50157"/>
    </source>
</evidence>
<dbReference type="PROSITE" id="PS00028">
    <property type="entry name" value="ZINC_FINGER_C2H2_1"/>
    <property type="match status" value="1"/>
</dbReference>
<dbReference type="GO" id="GO:0005509">
    <property type="term" value="F:calcium ion binding"/>
    <property type="evidence" value="ECO:0007669"/>
    <property type="project" value="InterPro"/>
</dbReference>